<dbReference type="Pfam" id="PF12986">
    <property type="entry name" value="DUF3870"/>
    <property type="match status" value="1"/>
</dbReference>
<reference evidence="2 3" key="1">
    <citation type="submission" date="2022-04" db="EMBL/GenBank/DDBJ databases">
        <title>Halobacillus sp. isolated from saltern.</title>
        <authorList>
            <person name="Won M."/>
            <person name="Lee C.-M."/>
            <person name="Woen H.-Y."/>
            <person name="Kwon S.-W."/>
        </authorList>
    </citation>
    <scope>NUCLEOTIDE SEQUENCE [LARGE SCALE GENOMIC DNA]</scope>
    <source>
        <strain evidence="2 3">SSTM10-2</strain>
    </source>
</reference>
<evidence type="ECO:0000313" key="2">
    <source>
        <dbReference type="EMBL" id="UOQ95132.1"/>
    </source>
</evidence>
<proteinExistence type="predicted"/>
<evidence type="ECO:0000313" key="3">
    <source>
        <dbReference type="Proteomes" id="UP000831880"/>
    </source>
</evidence>
<protein>
    <submittedName>
        <fullName evidence="2">DUF3870 domain-containing protein</fullName>
    </submittedName>
</protein>
<evidence type="ECO:0000259" key="1">
    <source>
        <dbReference type="Pfam" id="PF12986"/>
    </source>
</evidence>
<sequence length="113" mass="12636">MQNGNVIFIAGHARLPEGMAAHSMFHTLTVTAELDRQYGVILQCSCTLVTEHGRDFIHHLLQGYSLLNGVQDPVNAIEQNYFGKAKNAIIAALKDLYTQYEVVRKERTHGVKV</sequence>
<dbReference type="InterPro" id="IPR024617">
    <property type="entry name" value="DUF3870"/>
</dbReference>
<dbReference type="Proteomes" id="UP000831880">
    <property type="component" value="Chromosome"/>
</dbReference>
<organism evidence="2 3">
    <name type="scientific">Halobacillus shinanisalinarum</name>
    <dbReference type="NCBI Taxonomy" id="2932258"/>
    <lineage>
        <taxon>Bacteria</taxon>
        <taxon>Bacillati</taxon>
        <taxon>Bacillota</taxon>
        <taxon>Bacilli</taxon>
        <taxon>Bacillales</taxon>
        <taxon>Bacillaceae</taxon>
        <taxon>Halobacillus</taxon>
    </lineage>
</organism>
<accession>A0ABY4H6B7</accession>
<feature type="domain" description="DUF3870" evidence="1">
    <location>
        <begin position="8"/>
        <end position="100"/>
    </location>
</feature>
<gene>
    <name evidence="2" type="ORF">MUO14_09500</name>
</gene>
<dbReference type="EMBL" id="CP095074">
    <property type="protein sequence ID" value="UOQ95132.1"/>
    <property type="molecule type" value="Genomic_DNA"/>
</dbReference>
<dbReference type="RefSeq" id="WP_244754985.1">
    <property type="nucleotide sequence ID" value="NZ_CP095074.1"/>
</dbReference>
<name>A0ABY4H6B7_9BACI</name>
<keyword evidence="3" id="KW-1185">Reference proteome</keyword>